<dbReference type="EMBL" id="BAABFT010000003">
    <property type="protein sequence ID" value="GAA4318666.1"/>
    <property type="molecule type" value="Genomic_DNA"/>
</dbReference>
<dbReference type="Gene3D" id="1.50.10.20">
    <property type="match status" value="1"/>
</dbReference>
<dbReference type="InterPro" id="IPR014512">
    <property type="entry name" value="O_gly_hydro"/>
</dbReference>
<dbReference type="InterPro" id="IPR008928">
    <property type="entry name" value="6-hairpin_glycosidase_sf"/>
</dbReference>
<evidence type="ECO:0000256" key="1">
    <source>
        <dbReference type="SAM" id="SignalP"/>
    </source>
</evidence>
<proteinExistence type="predicted"/>
<sequence length="357" mass="41071">MNKYAYRIIIVLLFITALGRAQDKPAYTKADAAKAFEAFNKYFYDSKAKLYDGTTKHEGVAAIWVQAIYWDQAMDIYERDKKPAQLKFVTDIYEGNHKHYDAYNWSNHVVWFIYDDMMWWIASLARAHQITGNPEYLKKSIEGFNHVWEGSHDPSDGGMFWDFKHTGKNACINYPTAIAAVRLYNINGDTAYLNKAKLVYGWAKNNLFNNGRVADNKIGKHVGYSDYTYNQGTCIGAAILLYKATKDATYLEDAKLAADYTMNHMGTNGILPAEGDFNEQGILKSIFADYIYRLVKDCGQKQYLPWVYKNINTGWQNRDKKRDLTFRNYNVPAPEGDMQSYEASSIVRFMQLFPPAK</sequence>
<dbReference type="InterPro" id="IPR053169">
    <property type="entry name" value="MUG_Protein"/>
</dbReference>
<dbReference type="PIRSF" id="PIRSF021505">
    <property type="entry name" value="O_gly_hdrol"/>
    <property type="match status" value="1"/>
</dbReference>
<accession>A0ABP8G753</accession>
<dbReference type="PANTHER" id="PTHR47791">
    <property type="entry name" value="MEIOTICALLY UP-REGULATED GENE 191 PROTEIN"/>
    <property type="match status" value="1"/>
</dbReference>
<feature type="signal peptide" evidence="1">
    <location>
        <begin position="1"/>
        <end position="21"/>
    </location>
</feature>
<protein>
    <submittedName>
        <fullName evidence="2">Glycoside hydrolase family 76 protein</fullName>
    </submittedName>
</protein>
<dbReference type="Pfam" id="PF03663">
    <property type="entry name" value="Glyco_hydro_76"/>
    <property type="match status" value="1"/>
</dbReference>
<dbReference type="Proteomes" id="UP001500582">
    <property type="component" value="Unassembled WGS sequence"/>
</dbReference>
<feature type="chain" id="PRO_5045557820" evidence="1">
    <location>
        <begin position="22"/>
        <end position="357"/>
    </location>
</feature>
<dbReference type="InterPro" id="IPR005198">
    <property type="entry name" value="Glyco_hydro_76"/>
</dbReference>
<dbReference type="PANTHER" id="PTHR47791:SF3">
    <property type="entry name" value="MEIOTICALLY UP-REGULATED GENE 191 PROTEIN"/>
    <property type="match status" value="1"/>
</dbReference>
<dbReference type="SUPFAM" id="SSF48208">
    <property type="entry name" value="Six-hairpin glycosidases"/>
    <property type="match status" value="1"/>
</dbReference>
<evidence type="ECO:0000313" key="3">
    <source>
        <dbReference type="Proteomes" id="UP001500582"/>
    </source>
</evidence>
<organism evidence="2 3">
    <name type="scientific">Mucilaginibacter gynuensis</name>
    <dbReference type="NCBI Taxonomy" id="1302236"/>
    <lineage>
        <taxon>Bacteria</taxon>
        <taxon>Pseudomonadati</taxon>
        <taxon>Bacteroidota</taxon>
        <taxon>Sphingobacteriia</taxon>
        <taxon>Sphingobacteriales</taxon>
        <taxon>Sphingobacteriaceae</taxon>
        <taxon>Mucilaginibacter</taxon>
    </lineage>
</organism>
<comment type="caution">
    <text evidence="2">The sequence shown here is derived from an EMBL/GenBank/DDBJ whole genome shotgun (WGS) entry which is preliminary data.</text>
</comment>
<evidence type="ECO:0000313" key="2">
    <source>
        <dbReference type="EMBL" id="GAA4318666.1"/>
    </source>
</evidence>
<gene>
    <name evidence="2" type="ORF">GCM10023149_16860</name>
</gene>
<dbReference type="RefSeq" id="WP_345210591.1">
    <property type="nucleotide sequence ID" value="NZ_BAABFT010000003.1"/>
</dbReference>
<reference evidence="3" key="1">
    <citation type="journal article" date="2019" name="Int. J. Syst. Evol. Microbiol.">
        <title>The Global Catalogue of Microorganisms (GCM) 10K type strain sequencing project: providing services to taxonomists for standard genome sequencing and annotation.</title>
        <authorList>
            <consortium name="The Broad Institute Genomics Platform"/>
            <consortium name="The Broad Institute Genome Sequencing Center for Infectious Disease"/>
            <person name="Wu L."/>
            <person name="Ma J."/>
        </authorList>
    </citation>
    <scope>NUCLEOTIDE SEQUENCE [LARGE SCALE GENOMIC DNA]</scope>
    <source>
        <strain evidence="3">JCM 17705</strain>
    </source>
</reference>
<keyword evidence="1" id="KW-0732">Signal</keyword>
<dbReference type="GO" id="GO:0016787">
    <property type="term" value="F:hydrolase activity"/>
    <property type="evidence" value="ECO:0007669"/>
    <property type="project" value="UniProtKB-KW"/>
</dbReference>
<keyword evidence="2" id="KW-0378">Hydrolase</keyword>
<name>A0ABP8G753_9SPHI</name>
<keyword evidence="3" id="KW-1185">Reference proteome</keyword>